<gene>
    <name evidence="2" type="ORF">B456_006G192900</name>
</gene>
<accession>A0A0D2RZ18</accession>
<keyword evidence="1" id="KW-0472">Membrane</keyword>
<keyword evidence="1" id="KW-0812">Transmembrane</keyword>
<keyword evidence="3" id="KW-1185">Reference proteome</keyword>
<evidence type="ECO:0000256" key="1">
    <source>
        <dbReference type="SAM" id="Phobius"/>
    </source>
</evidence>
<dbReference type="OMA" id="CGHFLRF"/>
<evidence type="ECO:0000313" key="3">
    <source>
        <dbReference type="Proteomes" id="UP000032304"/>
    </source>
</evidence>
<organism evidence="2 3">
    <name type="scientific">Gossypium raimondii</name>
    <name type="common">Peruvian cotton</name>
    <name type="synonym">Gossypium klotzschianum subsp. raimondii</name>
    <dbReference type="NCBI Taxonomy" id="29730"/>
    <lineage>
        <taxon>Eukaryota</taxon>
        <taxon>Viridiplantae</taxon>
        <taxon>Streptophyta</taxon>
        <taxon>Embryophyta</taxon>
        <taxon>Tracheophyta</taxon>
        <taxon>Spermatophyta</taxon>
        <taxon>Magnoliopsida</taxon>
        <taxon>eudicotyledons</taxon>
        <taxon>Gunneridae</taxon>
        <taxon>Pentapetalae</taxon>
        <taxon>rosids</taxon>
        <taxon>malvids</taxon>
        <taxon>Malvales</taxon>
        <taxon>Malvaceae</taxon>
        <taxon>Malvoideae</taxon>
        <taxon>Gossypium</taxon>
    </lineage>
</organism>
<protein>
    <submittedName>
        <fullName evidence="2">Uncharacterized protein</fullName>
    </submittedName>
</protein>
<dbReference type="AlphaFoldDB" id="A0A0D2RZ18"/>
<reference evidence="2 3" key="1">
    <citation type="journal article" date="2012" name="Nature">
        <title>Repeated polyploidization of Gossypium genomes and the evolution of spinnable cotton fibres.</title>
        <authorList>
            <person name="Paterson A.H."/>
            <person name="Wendel J.F."/>
            <person name="Gundlach H."/>
            <person name="Guo H."/>
            <person name="Jenkins J."/>
            <person name="Jin D."/>
            <person name="Llewellyn D."/>
            <person name="Showmaker K.C."/>
            <person name="Shu S."/>
            <person name="Udall J."/>
            <person name="Yoo M.J."/>
            <person name="Byers R."/>
            <person name="Chen W."/>
            <person name="Doron-Faigenboim A."/>
            <person name="Duke M.V."/>
            <person name="Gong L."/>
            <person name="Grimwood J."/>
            <person name="Grover C."/>
            <person name="Grupp K."/>
            <person name="Hu G."/>
            <person name="Lee T.H."/>
            <person name="Li J."/>
            <person name="Lin L."/>
            <person name="Liu T."/>
            <person name="Marler B.S."/>
            <person name="Page J.T."/>
            <person name="Roberts A.W."/>
            <person name="Romanel E."/>
            <person name="Sanders W.S."/>
            <person name="Szadkowski E."/>
            <person name="Tan X."/>
            <person name="Tang H."/>
            <person name="Xu C."/>
            <person name="Wang J."/>
            <person name="Wang Z."/>
            <person name="Zhang D."/>
            <person name="Zhang L."/>
            <person name="Ashrafi H."/>
            <person name="Bedon F."/>
            <person name="Bowers J.E."/>
            <person name="Brubaker C.L."/>
            <person name="Chee P.W."/>
            <person name="Das S."/>
            <person name="Gingle A.R."/>
            <person name="Haigler C.H."/>
            <person name="Harker D."/>
            <person name="Hoffmann L.V."/>
            <person name="Hovav R."/>
            <person name="Jones D.C."/>
            <person name="Lemke C."/>
            <person name="Mansoor S."/>
            <person name="ur Rahman M."/>
            <person name="Rainville L.N."/>
            <person name="Rambani A."/>
            <person name="Reddy U.K."/>
            <person name="Rong J.K."/>
            <person name="Saranga Y."/>
            <person name="Scheffler B.E."/>
            <person name="Scheffler J.A."/>
            <person name="Stelly D.M."/>
            <person name="Triplett B.A."/>
            <person name="Van Deynze A."/>
            <person name="Vaslin M.F."/>
            <person name="Waghmare V.N."/>
            <person name="Walford S.A."/>
            <person name="Wright R.J."/>
            <person name="Zaki E.A."/>
            <person name="Zhang T."/>
            <person name="Dennis E.S."/>
            <person name="Mayer K.F."/>
            <person name="Peterson D.G."/>
            <person name="Rokhsar D.S."/>
            <person name="Wang X."/>
            <person name="Schmutz J."/>
        </authorList>
    </citation>
    <scope>NUCLEOTIDE SEQUENCE [LARGE SCALE GENOMIC DNA]</scope>
</reference>
<dbReference type="Gramene" id="KJB37179">
    <property type="protein sequence ID" value="KJB37179"/>
    <property type="gene ID" value="B456_006G192900"/>
</dbReference>
<keyword evidence="1" id="KW-1133">Transmembrane helix</keyword>
<dbReference type="EMBL" id="CM001745">
    <property type="protein sequence ID" value="KJB37179.1"/>
    <property type="molecule type" value="Genomic_DNA"/>
</dbReference>
<evidence type="ECO:0000313" key="2">
    <source>
        <dbReference type="EMBL" id="KJB37179.1"/>
    </source>
</evidence>
<proteinExistence type="predicted"/>
<feature type="transmembrane region" description="Helical" evidence="1">
    <location>
        <begin position="6"/>
        <end position="24"/>
    </location>
</feature>
<dbReference type="Proteomes" id="UP000032304">
    <property type="component" value="Chromosome 6"/>
</dbReference>
<name>A0A0D2RZ18_GOSRA</name>
<sequence length="67" mass="7709">MVGWILNFLLLLLVSIINFGRALLRLQMFTQDKASESQNEMSESKSCGHFLRFCCCCCAAFKIHFLM</sequence>